<keyword evidence="3" id="KW-1185">Reference proteome</keyword>
<dbReference type="Proteomes" id="UP000325315">
    <property type="component" value="Unassembled WGS sequence"/>
</dbReference>
<organism evidence="2 3">
    <name type="scientific">Gossypium australe</name>
    <dbReference type="NCBI Taxonomy" id="47621"/>
    <lineage>
        <taxon>Eukaryota</taxon>
        <taxon>Viridiplantae</taxon>
        <taxon>Streptophyta</taxon>
        <taxon>Embryophyta</taxon>
        <taxon>Tracheophyta</taxon>
        <taxon>Spermatophyta</taxon>
        <taxon>Magnoliopsida</taxon>
        <taxon>eudicotyledons</taxon>
        <taxon>Gunneridae</taxon>
        <taxon>Pentapetalae</taxon>
        <taxon>rosids</taxon>
        <taxon>malvids</taxon>
        <taxon>Malvales</taxon>
        <taxon>Malvaceae</taxon>
        <taxon>Malvoideae</taxon>
        <taxon>Gossypium</taxon>
    </lineage>
</organism>
<keyword evidence="2" id="KW-0808">Transferase</keyword>
<proteinExistence type="predicted"/>
<accession>A0A5B6VVQ4</accession>
<dbReference type="GO" id="GO:0016301">
    <property type="term" value="F:kinase activity"/>
    <property type="evidence" value="ECO:0007669"/>
    <property type="project" value="UniProtKB-KW"/>
</dbReference>
<evidence type="ECO:0000313" key="3">
    <source>
        <dbReference type="Proteomes" id="UP000325315"/>
    </source>
</evidence>
<gene>
    <name evidence="2" type="ORF">EPI10_023760</name>
</gene>
<evidence type="ECO:0000256" key="1">
    <source>
        <dbReference type="SAM" id="MobiDB-lite"/>
    </source>
</evidence>
<name>A0A5B6VVQ4_9ROSI</name>
<sequence length="114" mass="12925">MWLARSFYSRFPRNARPSNATARGRPLRNTGNVSIGRGATRDSVVRSKARTPAKAYAIRAREKRDHQMLSSSIEFLIKVSNPLGKYVFVDKICKNCPLMTRGYCFPADLILFTI</sequence>
<dbReference type="AlphaFoldDB" id="A0A5B6VVQ4"/>
<keyword evidence="2" id="KW-0418">Kinase</keyword>
<comment type="caution">
    <text evidence="2">The sequence shown here is derived from an EMBL/GenBank/DDBJ whole genome shotgun (WGS) entry which is preliminary data.</text>
</comment>
<evidence type="ECO:0000313" key="2">
    <source>
        <dbReference type="EMBL" id="KAA3473381.1"/>
    </source>
</evidence>
<dbReference type="EMBL" id="SMMG02000005">
    <property type="protein sequence ID" value="KAA3473381.1"/>
    <property type="molecule type" value="Genomic_DNA"/>
</dbReference>
<feature type="region of interest" description="Disordered" evidence="1">
    <location>
        <begin position="15"/>
        <end position="48"/>
    </location>
</feature>
<protein>
    <submittedName>
        <fullName evidence="2">DNA-dependent protein kinase catalytic subunit</fullName>
    </submittedName>
</protein>
<reference evidence="3" key="1">
    <citation type="journal article" date="2019" name="Plant Biotechnol. J.">
        <title>Genome sequencing of the Australian wild diploid species Gossypium australe highlights disease resistance and delayed gland morphogenesis.</title>
        <authorList>
            <person name="Cai Y."/>
            <person name="Cai X."/>
            <person name="Wang Q."/>
            <person name="Wang P."/>
            <person name="Zhang Y."/>
            <person name="Cai C."/>
            <person name="Xu Y."/>
            <person name="Wang K."/>
            <person name="Zhou Z."/>
            <person name="Wang C."/>
            <person name="Geng S."/>
            <person name="Li B."/>
            <person name="Dong Q."/>
            <person name="Hou Y."/>
            <person name="Wang H."/>
            <person name="Ai P."/>
            <person name="Liu Z."/>
            <person name="Yi F."/>
            <person name="Sun M."/>
            <person name="An G."/>
            <person name="Cheng J."/>
            <person name="Zhang Y."/>
            <person name="Shi Q."/>
            <person name="Xie Y."/>
            <person name="Shi X."/>
            <person name="Chang Y."/>
            <person name="Huang F."/>
            <person name="Chen Y."/>
            <person name="Hong S."/>
            <person name="Mi L."/>
            <person name="Sun Q."/>
            <person name="Zhang L."/>
            <person name="Zhou B."/>
            <person name="Peng R."/>
            <person name="Zhang X."/>
            <person name="Liu F."/>
        </authorList>
    </citation>
    <scope>NUCLEOTIDE SEQUENCE [LARGE SCALE GENOMIC DNA]</scope>
    <source>
        <strain evidence="3">cv. PA1801</strain>
    </source>
</reference>